<comment type="caution">
    <text evidence="1">The sequence shown here is derived from an EMBL/GenBank/DDBJ whole genome shotgun (WGS) entry which is preliminary data.</text>
</comment>
<reference evidence="1 2" key="1">
    <citation type="submission" date="2016-12" db="EMBL/GenBank/DDBJ databases">
        <title>The draft genome sequence of Actinophytocola xinjiangensis.</title>
        <authorList>
            <person name="Wang W."/>
            <person name="Yuan L."/>
        </authorList>
    </citation>
    <scope>NUCLEOTIDE SEQUENCE [LARGE SCALE GENOMIC DNA]</scope>
    <source>
        <strain evidence="1 2">CGMCC 4.4663</strain>
    </source>
</reference>
<sequence>ERFDLDPTKKGRTYSKGNRQKVAIVAVDQRDSVGAAVPGAVVVDPADELAELGVGGAGALRLAGLVLEDTAALLCARWENRRGRSAGCRCAEAVVTPARPPAPATGPG</sequence>
<dbReference type="AlphaFoldDB" id="A0A7Z1ATU0"/>
<organism evidence="1 2">
    <name type="scientific">Actinophytocola xinjiangensis</name>
    <dbReference type="NCBI Taxonomy" id="485602"/>
    <lineage>
        <taxon>Bacteria</taxon>
        <taxon>Bacillati</taxon>
        <taxon>Actinomycetota</taxon>
        <taxon>Actinomycetes</taxon>
        <taxon>Pseudonocardiales</taxon>
        <taxon>Pseudonocardiaceae</taxon>
    </lineage>
</organism>
<proteinExistence type="predicted"/>
<accession>A0A7Z1ATU0</accession>
<feature type="non-terminal residue" evidence="1">
    <location>
        <position position="1"/>
    </location>
</feature>
<dbReference type="EMBL" id="MSIF01000038">
    <property type="protein sequence ID" value="OLF04791.1"/>
    <property type="molecule type" value="Genomic_DNA"/>
</dbReference>
<gene>
    <name evidence="1" type="ORF">BLA60_39355</name>
</gene>
<protein>
    <submittedName>
        <fullName evidence="1">Uncharacterized protein</fullName>
    </submittedName>
</protein>
<keyword evidence="2" id="KW-1185">Reference proteome</keyword>
<evidence type="ECO:0000313" key="1">
    <source>
        <dbReference type="EMBL" id="OLF04791.1"/>
    </source>
</evidence>
<evidence type="ECO:0000313" key="2">
    <source>
        <dbReference type="Proteomes" id="UP000185696"/>
    </source>
</evidence>
<dbReference type="Proteomes" id="UP000185696">
    <property type="component" value="Unassembled WGS sequence"/>
</dbReference>
<name>A0A7Z1ATU0_9PSEU</name>